<dbReference type="RefSeq" id="WP_125664878.1">
    <property type="nucleotide sequence ID" value="NZ_AP019308.1"/>
</dbReference>
<dbReference type="EMBL" id="AP019308">
    <property type="protein sequence ID" value="BBH24575.1"/>
    <property type="molecule type" value="Genomic_DNA"/>
</dbReference>
<evidence type="ECO:0000313" key="2">
    <source>
        <dbReference type="Proteomes" id="UP000275368"/>
    </source>
</evidence>
<organism evidence="1 2">
    <name type="scientific">Paenibacillus baekrokdamisoli</name>
    <dbReference type="NCBI Taxonomy" id="1712516"/>
    <lineage>
        <taxon>Bacteria</taxon>
        <taxon>Bacillati</taxon>
        <taxon>Bacillota</taxon>
        <taxon>Bacilli</taxon>
        <taxon>Bacillales</taxon>
        <taxon>Paenibacillaceae</taxon>
        <taxon>Paenibacillus</taxon>
    </lineage>
</organism>
<protein>
    <submittedName>
        <fullName evidence="1">VOC family protein</fullName>
    </submittedName>
</protein>
<dbReference type="PANTHER" id="PTHR33990:SF1">
    <property type="entry name" value="PROTEIN YJDN"/>
    <property type="match status" value="1"/>
</dbReference>
<dbReference type="SUPFAM" id="SSF54593">
    <property type="entry name" value="Glyoxalase/Bleomycin resistance protein/Dihydroxybiphenyl dioxygenase"/>
    <property type="match status" value="1"/>
</dbReference>
<dbReference type="InterPro" id="IPR028973">
    <property type="entry name" value="PhnB-like"/>
</dbReference>
<dbReference type="Gene3D" id="3.10.180.10">
    <property type="entry name" value="2,3-Dihydroxybiphenyl 1,2-Dioxygenase, domain 1"/>
    <property type="match status" value="1"/>
</dbReference>
<reference evidence="1 2" key="1">
    <citation type="submission" date="2018-11" db="EMBL/GenBank/DDBJ databases">
        <title>Complete genome sequence of Paenibacillus baekrokdamisoli strain KCTC 33723.</title>
        <authorList>
            <person name="Kang S.W."/>
            <person name="Lee K.C."/>
            <person name="Kim K.K."/>
            <person name="Kim J.S."/>
            <person name="Kim D.S."/>
            <person name="Ko S.H."/>
            <person name="Yang S.H."/>
            <person name="Lee J.S."/>
        </authorList>
    </citation>
    <scope>NUCLEOTIDE SEQUENCE [LARGE SCALE GENOMIC DNA]</scope>
    <source>
        <strain evidence="1 2">KCTC 33723</strain>
    </source>
</reference>
<proteinExistence type="predicted"/>
<accession>A0A3G9J8A1</accession>
<evidence type="ECO:0000313" key="1">
    <source>
        <dbReference type="EMBL" id="BBH24575.1"/>
    </source>
</evidence>
<gene>
    <name evidence="1" type="ORF">Back11_59200</name>
</gene>
<dbReference type="InterPro" id="IPR029068">
    <property type="entry name" value="Glyas_Bleomycin-R_OHBP_Dase"/>
</dbReference>
<dbReference type="PANTHER" id="PTHR33990">
    <property type="entry name" value="PROTEIN YJDN-RELATED"/>
    <property type="match status" value="1"/>
</dbReference>
<dbReference type="Pfam" id="PF06983">
    <property type="entry name" value="3-dmu-9_3-mt"/>
    <property type="match status" value="1"/>
</dbReference>
<dbReference type="CDD" id="cd06588">
    <property type="entry name" value="PhnB_like"/>
    <property type="match status" value="1"/>
</dbReference>
<keyword evidence="2" id="KW-1185">Reference proteome</keyword>
<dbReference type="Proteomes" id="UP000275368">
    <property type="component" value="Chromosome"/>
</dbReference>
<dbReference type="OrthoDB" id="9795306at2"/>
<sequence>MTYQLTPLIMMNGNAKEAIQFYEESLDARILFMQTIGEGPETPESPIPANVKDLVAHSLLKVGDMEIMVSDIIPGQPHQRGNQVTICITTNEKEEAKQIYEALSQSGQVNSPLQETYFSPAYGMVTDKFGVCFHIFTNRQH</sequence>
<dbReference type="KEGG" id="pbk:Back11_59200"/>
<dbReference type="AlphaFoldDB" id="A0A3G9J8A1"/>
<name>A0A3G9J8A1_9BACL</name>